<organism evidence="7 8">
    <name type="scientific">Adonisia turfae CCMR0081</name>
    <dbReference type="NCBI Taxonomy" id="2292702"/>
    <lineage>
        <taxon>Bacteria</taxon>
        <taxon>Bacillati</taxon>
        <taxon>Cyanobacteriota</taxon>
        <taxon>Adonisia</taxon>
        <taxon>Adonisia turfae</taxon>
    </lineage>
</organism>
<dbReference type="Pfam" id="PF01934">
    <property type="entry name" value="HepT-like"/>
    <property type="match status" value="1"/>
</dbReference>
<dbReference type="Gene3D" id="3.30.460.10">
    <property type="entry name" value="Beta Polymerase, domain 2"/>
    <property type="match status" value="1"/>
</dbReference>
<keyword evidence="3" id="KW-0540">Nuclease</keyword>
<keyword evidence="2" id="KW-1277">Toxin-antitoxin system</keyword>
<evidence type="ECO:0000313" key="8">
    <source>
        <dbReference type="Proteomes" id="UP000481033"/>
    </source>
</evidence>
<dbReference type="Proteomes" id="UP000481033">
    <property type="component" value="Unassembled WGS sequence"/>
</dbReference>
<gene>
    <name evidence="7" type="ORF">DXZ20_03650</name>
</gene>
<proteinExistence type="predicted"/>
<dbReference type="GO" id="GO:0016787">
    <property type="term" value="F:hydrolase activity"/>
    <property type="evidence" value="ECO:0007669"/>
    <property type="project" value="UniProtKB-KW"/>
</dbReference>
<evidence type="ECO:0000256" key="3">
    <source>
        <dbReference type="ARBA" id="ARBA00022722"/>
    </source>
</evidence>
<dbReference type="GO" id="GO:0110001">
    <property type="term" value="C:toxin-antitoxin complex"/>
    <property type="evidence" value="ECO:0007669"/>
    <property type="project" value="InterPro"/>
</dbReference>
<evidence type="ECO:0000256" key="4">
    <source>
        <dbReference type="ARBA" id="ARBA00022741"/>
    </source>
</evidence>
<feature type="domain" description="Polymerase beta nucleotidyltransferase" evidence="6">
    <location>
        <begin position="23"/>
        <end position="110"/>
    </location>
</feature>
<dbReference type="InterPro" id="IPR008201">
    <property type="entry name" value="HepT-like"/>
</dbReference>
<evidence type="ECO:0000256" key="2">
    <source>
        <dbReference type="ARBA" id="ARBA00022649"/>
    </source>
</evidence>
<dbReference type="SUPFAM" id="SSF81301">
    <property type="entry name" value="Nucleotidyltransferase"/>
    <property type="match status" value="1"/>
</dbReference>
<accession>A0A6M0REX3</accession>
<dbReference type="Pfam" id="PF18765">
    <property type="entry name" value="Polbeta"/>
    <property type="match status" value="1"/>
</dbReference>
<keyword evidence="8" id="KW-1185">Reference proteome</keyword>
<evidence type="ECO:0000259" key="6">
    <source>
        <dbReference type="Pfam" id="PF18765"/>
    </source>
</evidence>
<dbReference type="InterPro" id="IPR051813">
    <property type="entry name" value="HepT_RNase_toxin"/>
</dbReference>
<protein>
    <submittedName>
        <fullName evidence="7">DUF86 domain-containing protein</fullName>
    </submittedName>
</protein>
<dbReference type="PANTHER" id="PTHR34139:SF1">
    <property type="entry name" value="RNASE MJ1380-RELATED"/>
    <property type="match status" value="1"/>
</dbReference>
<keyword evidence="5" id="KW-0378">Hydrolase</keyword>
<dbReference type="AlphaFoldDB" id="A0A6M0REX3"/>
<evidence type="ECO:0000313" key="7">
    <source>
        <dbReference type="EMBL" id="NEZ54798.1"/>
    </source>
</evidence>
<sequence length="243" mass="27890">MKTNIVSALPSVLVDRLNLTESEIIDFCQRWHIKELGLFGSAIRTDFREDSDIDVLVVFNSDGDYLNSENVQWELNQLVRREVDLTQKRLLLNPFSRAEILRTYCVLYPSEQRNFTNLIECEPTMTETARNNAALLDMVKAMEAIARFLVGRTYDDLLDDELFQTAVERQLEIMGESANRLSADFQATHGDVDWSGAIALRNIIIHKYDDIDYARLWQIVSDEVPQILGQVKPLVPPLPEVDE</sequence>
<evidence type="ECO:0000256" key="1">
    <source>
        <dbReference type="ARBA" id="ARBA00022553"/>
    </source>
</evidence>
<keyword evidence="1" id="KW-0597">Phosphoprotein</keyword>
<evidence type="ECO:0000256" key="5">
    <source>
        <dbReference type="ARBA" id="ARBA00022801"/>
    </source>
</evidence>
<comment type="caution">
    <text evidence="7">The sequence shown here is derived from an EMBL/GenBank/DDBJ whole genome shotgun (WGS) entry which is preliminary data.</text>
</comment>
<dbReference type="GO" id="GO:0000166">
    <property type="term" value="F:nucleotide binding"/>
    <property type="evidence" value="ECO:0007669"/>
    <property type="project" value="UniProtKB-KW"/>
</dbReference>
<dbReference type="InterPro" id="IPR043519">
    <property type="entry name" value="NT_sf"/>
</dbReference>
<dbReference type="RefSeq" id="WP_163696460.1">
    <property type="nucleotide sequence ID" value="NZ_QXHD01000003.1"/>
</dbReference>
<name>A0A6M0REX3_9CYAN</name>
<dbReference type="CDD" id="cd05403">
    <property type="entry name" value="NT_KNTase_like"/>
    <property type="match status" value="1"/>
</dbReference>
<dbReference type="InterPro" id="IPR041633">
    <property type="entry name" value="Polbeta"/>
</dbReference>
<dbReference type="GO" id="GO:0004540">
    <property type="term" value="F:RNA nuclease activity"/>
    <property type="evidence" value="ECO:0007669"/>
    <property type="project" value="InterPro"/>
</dbReference>
<reference evidence="7 8" key="1">
    <citation type="journal article" date="2020" name="Microb. Ecol.">
        <title>Ecogenomics of the Marine Benthic Filamentous Cyanobacterium Adonisia.</title>
        <authorList>
            <person name="Walter J.M."/>
            <person name="Coutinho F.H."/>
            <person name="Leomil L."/>
            <person name="Hargreaves P.I."/>
            <person name="Campeao M.E."/>
            <person name="Vieira V.V."/>
            <person name="Silva B.S."/>
            <person name="Fistarol G.O."/>
            <person name="Salomon P.S."/>
            <person name="Sawabe T."/>
            <person name="Mino S."/>
            <person name="Hosokawa M."/>
            <person name="Miyashita H."/>
            <person name="Maruyama F."/>
            <person name="van Verk M.C."/>
            <person name="Dutilh B.E."/>
            <person name="Thompson C.C."/>
            <person name="Thompson F.L."/>
        </authorList>
    </citation>
    <scope>NUCLEOTIDE SEQUENCE [LARGE SCALE GENOMIC DNA]</scope>
    <source>
        <strain evidence="7 8">CCMR0081</strain>
    </source>
</reference>
<keyword evidence="4" id="KW-0547">Nucleotide-binding</keyword>
<dbReference type="EMBL" id="QXHD01000003">
    <property type="protein sequence ID" value="NEZ54798.1"/>
    <property type="molecule type" value="Genomic_DNA"/>
</dbReference>
<dbReference type="PANTHER" id="PTHR34139">
    <property type="entry name" value="UPF0331 PROTEIN MJ0127"/>
    <property type="match status" value="1"/>
</dbReference>